<reference evidence="3" key="1">
    <citation type="submission" date="2025-08" db="UniProtKB">
        <authorList>
            <consortium name="Ensembl"/>
        </authorList>
    </citation>
    <scope>IDENTIFICATION</scope>
</reference>
<evidence type="ECO:0000313" key="4">
    <source>
        <dbReference type="Proteomes" id="UP000694565"/>
    </source>
</evidence>
<dbReference type="InterPro" id="IPR052618">
    <property type="entry name" value="ComplexI_NDUFA12"/>
</dbReference>
<sequence>MSRIAGVLRRTFGIVREHVGTDTSGNKYYTIPEQKTWTGRLLRARRMVEPANPTEYEYAEGNIPMEWDAWIRGRRKEPPSAKELLKNETYRENIKLKAREVEEKDLTLQAQEYEEGLVATSAKTVAKGHASITSFGKQEVSEDPTSTANAFQPGSWMPKK</sequence>
<dbReference type="InterPro" id="IPR007763">
    <property type="entry name" value="NDUFA12"/>
</dbReference>
<dbReference type="GO" id="GO:0032981">
    <property type="term" value="P:mitochondrial respiratory chain complex I assembly"/>
    <property type="evidence" value="ECO:0007669"/>
    <property type="project" value="TreeGrafter"/>
</dbReference>
<comment type="similarity">
    <text evidence="1">Belongs to the complex I NDUFA12 subunit family.</text>
</comment>
<feature type="region of interest" description="Disordered" evidence="2">
    <location>
        <begin position="136"/>
        <end position="160"/>
    </location>
</feature>
<dbReference type="GO" id="GO:0005739">
    <property type="term" value="C:mitochondrion"/>
    <property type="evidence" value="ECO:0007669"/>
    <property type="project" value="TreeGrafter"/>
</dbReference>
<dbReference type="AlphaFoldDB" id="A0A8C2ZYK8"/>
<gene>
    <name evidence="3" type="primary">ndufaf2</name>
</gene>
<dbReference type="Ensembl" id="ENSCLMT00005034755.1">
    <property type="protein sequence ID" value="ENSCLMP00005033369.1"/>
    <property type="gene ID" value="ENSCLMG00005016017.1"/>
</dbReference>
<evidence type="ECO:0000256" key="2">
    <source>
        <dbReference type="SAM" id="MobiDB-lite"/>
    </source>
</evidence>
<dbReference type="GeneTree" id="ENSGT00390000002743"/>
<feature type="compositionally biased region" description="Polar residues" evidence="2">
    <location>
        <begin position="143"/>
        <end position="152"/>
    </location>
</feature>
<dbReference type="Proteomes" id="UP000694565">
    <property type="component" value="Unplaced"/>
</dbReference>
<dbReference type="CTD" id="91942"/>
<name>A0A8C2ZYK8_CYCLU</name>
<dbReference type="Pfam" id="PF05071">
    <property type="entry name" value="NDUFA12"/>
    <property type="match status" value="1"/>
</dbReference>
<organism evidence="3 4">
    <name type="scientific">Cyclopterus lumpus</name>
    <name type="common">Lumpsucker</name>
    <dbReference type="NCBI Taxonomy" id="8103"/>
    <lineage>
        <taxon>Eukaryota</taxon>
        <taxon>Metazoa</taxon>
        <taxon>Chordata</taxon>
        <taxon>Craniata</taxon>
        <taxon>Vertebrata</taxon>
        <taxon>Euteleostomi</taxon>
        <taxon>Actinopterygii</taxon>
        <taxon>Neopterygii</taxon>
        <taxon>Teleostei</taxon>
        <taxon>Neoteleostei</taxon>
        <taxon>Acanthomorphata</taxon>
        <taxon>Eupercaria</taxon>
        <taxon>Perciformes</taxon>
        <taxon>Cottioidei</taxon>
        <taxon>Cottales</taxon>
        <taxon>Cyclopteridae</taxon>
        <taxon>Cyclopterus</taxon>
    </lineage>
</organism>
<dbReference type="GeneID" id="117736570"/>
<reference evidence="3" key="2">
    <citation type="submission" date="2025-09" db="UniProtKB">
        <authorList>
            <consortium name="Ensembl"/>
        </authorList>
    </citation>
    <scope>IDENTIFICATION</scope>
</reference>
<dbReference type="PANTHER" id="PTHR32470:SF2">
    <property type="entry name" value="NADH DEHYDROGENASE [UBIQUINONE] 1 ALPHA SUBCOMPLEX ASSEMBLY FACTOR 2"/>
    <property type="match status" value="1"/>
</dbReference>
<dbReference type="GO" id="GO:0045271">
    <property type="term" value="C:respiratory chain complex I"/>
    <property type="evidence" value="ECO:0007669"/>
    <property type="project" value="InterPro"/>
</dbReference>
<accession>A0A8C2ZYK8</accession>
<keyword evidence="4" id="KW-1185">Reference proteome</keyword>
<dbReference type="PANTHER" id="PTHR32470">
    <property type="entry name" value="ADH DEHYDROGENASE [UBIQUINONE] 1 ALPHA SUBCOMPLEX ASSEMBLY FACTOR 2"/>
    <property type="match status" value="1"/>
</dbReference>
<proteinExistence type="inferred from homology"/>
<dbReference type="RefSeq" id="XP_034397885.1">
    <property type="nucleotide sequence ID" value="XM_034541994.1"/>
</dbReference>
<evidence type="ECO:0000256" key="1">
    <source>
        <dbReference type="ARBA" id="ARBA00007355"/>
    </source>
</evidence>
<evidence type="ECO:0000313" key="3">
    <source>
        <dbReference type="Ensembl" id="ENSCLMP00005033369.1"/>
    </source>
</evidence>
<protein>
    <submittedName>
        <fullName evidence="3">NADH:ubiquinone oxidoreductase complex assembly factor 2</fullName>
    </submittedName>
</protein>